<dbReference type="CDD" id="cd07989">
    <property type="entry name" value="LPLAT_AGPAT-like"/>
    <property type="match status" value="1"/>
</dbReference>
<dbReference type="Pfam" id="PF01553">
    <property type="entry name" value="Acyltransferase"/>
    <property type="match status" value="1"/>
</dbReference>
<keyword evidence="2 4" id="KW-0012">Acyltransferase</keyword>
<protein>
    <submittedName>
        <fullName evidence="4">1-acyl-sn-glycerol-3-phosphate acyltransferase</fullName>
    </submittedName>
</protein>
<dbReference type="EMBL" id="SCWE01000001">
    <property type="protein sequence ID" value="TDM02680.1"/>
    <property type="molecule type" value="Genomic_DNA"/>
</dbReference>
<evidence type="ECO:0000256" key="2">
    <source>
        <dbReference type="ARBA" id="ARBA00023315"/>
    </source>
</evidence>
<evidence type="ECO:0000259" key="3">
    <source>
        <dbReference type="SMART" id="SM00563"/>
    </source>
</evidence>
<dbReference type="Proteomes" id="UP000295328">
    <property type="component" value="Unassembled WGS sequence"/>
</dbReference>
<feature type="domain" description="Phospholipid/glycerol acyltransferase" evidence="3">
    <location>
        <begin position="34"/>
        <end position="144"/>
    </location>
</feature>
<accession>A0A4R6BLK8</accession>
<sequence>MYKLLSTLIYLVVVVFRRKLKVVDKQYLPKNPGYMVTCTHQSMVEIIVLAMAVYPGTIHYMAKKELFKTKFLNWLFTSVGAFPVNRENPGPSTLKIPVKLLKDNKTVGMFPSGSRNAGAPIKKGAATIAVMSKKPIIPAVYEGPLTFKDLLFSKEKAYIQFGEAIEPTAYKMPKTEAIAQITDDVDHCMKRMSEQLKKRIK</sequence>
<dbReference type="GO" id="GO:0006654">
    <property type="term" value="P:phosphatidic acid biosynthetic process"/>
    <property type="evidence" value="ECO:0007669"/>
    <property type="project" value="TreeGrafter"/>
</dbReference>
<comment type="caution">
    <text evidence="4">The sequence shown here is derived from an EMBL/GenBank/DDBJ whole genome shotgun (WGS) entry which is preliminary data.</text>
</comment>
<dbReference type="PANTHER" id="PTHR10434:SF40">
    <property type="entry name" value="1-ACYL-SN-GLYCEROL-3-PHOSPHATE ACYLTRANSFERASE"/>
    <property type="match status" value="1"/>
</dbReference>
<dbReference type="AlphaFoldDB" id="A0A4R6BLK8"/>
<evidence type="ECO:0000313" key="5">
    <source>
        <dbReference type="Proteomes" id="UP000295328"/>
    </source>
</evidence>
<dbReference type="SUPFAM" id="SSF69593">
    <property type="entry name" value="Glycerol-3-phosphate (1)-acyltransferase"/>
    <property type="match status" value="1"/>
</dbReference>
<gene>
    <name evidence="4" type="ORF">ERX37_00910</name>
</gene>
<reference evidence="4 5" key="1">
    <citation type="submission" date="2019-01" db="EMBL/GenBank/DDBJ databases">
        <title>Draft genome sequences of the type strains of six Macrococcus species.</title>
        <authorList>
            <person name="Mazhar S."/>
            <person name="Altermann E."/>
            <person name="Hill C."/>
            <person name="Mcauliffe O."/>
        </authorList>
    </citation>
    <scope>NUCLEOTIDE SEQUENCE [LARGE SCALE GENOMIC DNA]</scope>
    <source>
        <strain evidence="4 5">CCM4809</strain>
    </source>
</reference>
<dbReference type="PANTHER" id="PTHR10434">
    <property type="entry name" value="1-ACYL-SN-GLYCEROL-3-PHOSPHATE ACYLTRANSFERASE"/>
    <property type="match status" value="1"/>
</dbReference>
<dbReference type="OrthoDB" id="9803035at2"/>
<dbReference type="InterPro" id="IPR002123">
    <property type="entry name" value="Plipid/glycerol_acylTrfase"/>
</dbReference>
<keyword evidence="5" id="KW-1185">Reference proteome</keyword>
<organism evidence="4 5">
    <name type="scientific">Macrococcus hajekii</name>
    <dbReference type="NCBI Taxonomy" id="198482"/>
    <lineage>
        <taxon>Bacteria</taxon>
        <taxon>Bacillati</taxon>
        <taxon>Bacillota</taxon>
        <taxon>Bacilli</taxon>
        <taxon>Bacillales</taxon>
        <taxon>Staphylococcaceae</taxon>
        <taxon>Macrococcus</taxon>
    </lineage>
</organism>
<proteinExistence type="predicted"/>
<dbReference type="RefSeq" id="WP_133428769.1">
    <property type="nucleotide sequence ID" value="NZ_BMCC01000002.1"/>
</dbReference>
<dbReference type="SMART" id="SM00563">
    <property type="entry name" value="PlsC"/>
    <property type="match status" value="1"/>
</dbReference>
<evidence type="ECO:0000256" key="1">
    <source>
        <dbReference type="ARBA" id="ARBA00022679"/>
    </source>
</evidence>
<name>A0A4R6BLK8_9STAP</name>
<dbReference type="GO" id="GO:0003841">
    <property type="term" value="F:1-acylglycerol-3-phosphate O-acyltransferase activity"/>
    <property type="evidence" value="ECO:0007669"/>
    <property type="project" value="TreeGrafter"/>
</dbReference>
<keyword evidence="1 4" id="KW-0808">Transferase</keyword>
<evidence type="ECO:0000313" key="4">
    <source>
        <dbReference type="EMBL" id="TDM02680.1"/>
    </source>
</evidence>